<dbReference type="EMBL" id="RRZD01000008">
    <property type="protein sequence ID" value="MBE0400409.1"/>
    <property type="molecule type" value="Genomic_DNA"/>
</dbReference>
<proteinExistence type="predicted"/>
<organism evidence="1 2">
    <name type="scientific">Halomonas casei</name>
    <dbReference type="NCBI Taxonomy" id="2742613"/>
    <lineage>
        <taxon>Bacteria</taxon>
        <taxon>Pseudomonadati</taxon>
        <taxon>Pseudomonadota</taxon>
        <taxon>Gammaproteobacteria</taxon>
        <taxon>Oceanospirillales</taxon>
        <taxon>Halomonadaceae</taxon>
        <taxon>Halomonas</taxon>
    </lineage>
</organism>
<dbReference type="Proteomes" id="UP001645039">
    <property type="component" value="Unassembled WGS sequence"/>
</dbReference>
<name>A0ABR9F1S4_9GAMM</name>
<evidence type="ECO:0000313" key="1">
    <source>
        <dbReference type="EMBL" id="MBE0400409.1"/>
    </source>
</evidence>
<evidence type="ECO:0000313" key="2">
    <source>
        <dbReference type="Proteomes" id="UP001645039"/>
    </source>
</evidence>
<dbReference type="RefSeq" id="WP_096280183.1">
    <property type="nucleotide sequence ID" value="NZ_CBCSBM010000006.1"/>
</dbReference>
<protein>
    <submittedName>
        <fullName evidence="1">Uncharacterized protein</fullName>
    </submittedName>
</protein>
<accession>A0ABR9F1S4</accession>
<gene>
    <name evidence="1" type="ORF">EI168_09850</name>
</gene>
<sequence>MPMIDQLNSGKTKDFAKHCYESSSTDKLRNAVEGQPDQAEMAHWGLSEGEWKEAMAAALADQMEGK</sequence>
<keyword evidence="2" id="KW-1185">Reference proteome</keyword>
<reference evidence="1 2" key="1">
    <citation type="submission" date="2020-07" db="EMBL/GenBank/DDBJ databases">
        <title>Halophilic bacteria isolated from french cheeses.</title>
        <authorList>
            <person name="Kothe C.I."/>
            <person name="Farah-Kraiem B."/>
            <person name="Renault P."/>
            <person name="Dridi B."/>
        </authorList>
    </citation>
    <scope>NUCLEOTIDE SEQUENCE [LARGE SCALE GENOMIC DNA]</scope>
    <source>
        <strain evidence="1 2">FME1</strain>
    </source>
</reference>
<comment type="caution">
    <text evidence="1">The sequence shown here is derived from an EMBL/GenBank/DDBJ whole genome shotgun (WGS) entry which is preliminary data.</text>
</comment>